<sequence>MGKDRDGKYIPPKGKPSGKGDEDELGLHPNLEGTTLEQDGDITQRYTENEEKPAANVRVLHPNRNVMKGEDELSAPKPRPAAGAPFHSGKGLSPEGITELKSIDRETFTEMSGHRAPWTISLYLPTHSRGVEVNEQQDSIALKHLVRQVELALLSNGAPRHELGPLMECARIIVHDDQFWRNQREGLAIFLAPGNCRFIRLPYPVKQEFYINHTFYLSPLLPLLTADERFYLLALSKHRATLYEADAWGMHEVEVPGMPEGVEDVVHFEEKDDQKLFRTSSSGAGQGANYHGIGAGKPDDKANISMYLDEVDETLWKEILHTSNVPLMLAGVEYLHPIFRQRTKYRHMADAALTGNMEHVPVNDLFRSARQAMEPYFCGKCDKAIERFNNNTGNNLSTTDPAEIIPACFYARTALLLVAEGAHLWGAFVKETNQLQLHDQEQEGDECMVNAAVTQALLNGAEVHVVDPDKMPSGAVMAAVMRYQQI</sequence>
<proteinExistence type="predicted"/>
<feature type="region of interest" description="Disordered" evidence="1">
    <location>
        <begin position="69"/>
        <end position="95"/>
    </location>
</feature>
<evidence type="ECO:0000256" key="1">
    <source>
        <dbReference type="SAM" id="MobiDB-lite"/>
    </source>
</evidence>
<evidence type="ECO:0000313" key="2">
    <source>
        <dbReference type="EMBL" id="WZN41649.1"/>
    </source>
</evidence>
<organism evidence="2 3">
    <name type="scientific">Chitinophaga pollutisoli</name>
    <dbReference type="NCBI Taxonomy" id="3133966"/>
    <lineage>
        <taxon>Bacteria</taxon>
        <taxon>Pseudomonadati</taxon>
        <taxon>Bacteroidota</taxon>
        <taxon>Chitinophagia</taxon>
        <taxon>Chitinophagales</taxon>
        <taxon>Chitinophagaceae</taxon>
        <taxon>Chitinophaga</taxon>
    </lineage>
</organism>
<accession>A0ABZ2YPG4</accession>
<dbReference type="Proteomes" id="UP001485459">
    <property type="component" value="Chromosome"/>
</dbReference>
<name>A0ABZ2YPG4_9BACT</name>
<dbReference type="InterPro" id="IPR040837">
    <property type="entry name" value="Bact_RF_family7"/>
</dbReference>
<gene>
    <name evidence="2" type="ORF">WJU16_01170</name>
</gene>
<keyword evidence="3" id="KW-1185">Reference proteome</keyword>
<evidence type="ECO:0000313" key="3">
    <source>
        <dbReference type="Proteomes" id="UP001485459"/>
    </source>
</evidence>
<reference evidence="3" key="1">
    <citation type="submission" date="2024-03" db="EMBL/GenBank/DDBJ databases">
        <title>Chitinophaga horti sp. nov., isolated from garden soil.</title>
        <authorList>
            <person name="Lee D.S."/>
            <person name="Han D.M."/>
            <person name="Baek J.H."/>
            <person name="Choi D.G."/>
            <person name="Jeon J.H."/>
            <person name="Jeon C.O."/>
        </authorList>
    </citation>
    <scope>NUCLEOTIDE SEQUENCE [LARGE SCALE GENOMIC DNA]</scope>
    <source>
        <strain evidence="3">GPA1</strain>
    </source>
</reference>
<dbReference type="EMBL" id="CP149822">
    <property type="protein sequence ID" value="WZN41649.1"/>
    <property type="molecule type" value="Genomic_DNA"/>
</dbReference>
<feature type="region of interest" description="Disordered" evidence="1">
    <location>
        <begin position="1"/>
        <end position="54"/>
    </location>
</feature>
<dbReference type="Pfam" id="PF18849">
    <property type="entry name" value="baeRF_family7"/>
    <property type="match status" value="1"/>
</dbReference>
<dbReference type="RefSeq" id="WP_341836498.1">
    <property type="nucleotide sequence ID" value="NZ_CP149822.1"/>
</dbReference>
<protein>
    <submittedName>
        <fullName evidence="2">Uncharacterized protein</fullName>
    </submittedName>
</protein>